<gene>
    <name evidence="4" type="ORF">AL503_002770</name>
    <name evidence="5" type="ORF">AL503_002930</name>
</gene>
<dbReference type="GeneID" id="74187420"/>
<keyword evidence="1" id="KW-0175">Coiled coil</keyword>
<feature type="coiled-coil region" evidence="1">
    <location>
        <begin position="86"/>
        <end position="152"/>
    </location>
</feature>
<evidence type="ECO:0000259" key="3">
    <source>
        <dbReference type="Pfam" id="PF04394"/>
    </source>
</evidence>
<accession>A0A2K0AWY3</accession>
<sequence length="245" mass="28993">MKSVKEISEELEVSKQTVFNNIKRLNIETVKQDNTSFIKNDVDVEKIIQRVIRNKKKYGFESTNISSEKVKTDNKKNESKYDVQIIELLEKQIDTLNKQLEKQEKRHETTIEFYRKELQERSKLLENQQVLALESNKKIQKLESQLEEERQLNYSFDTATNNRQNIDPQEATFTEESQNINQQQTKCQPTEVNYKDIAEEKENDSTNEGELIKEDKFVEETKSDPDDNKEVEPPKKGFWSRFFGN</sequence>
<dbReference type="RefSeq" id="WP_011251343.1">
    <property type="nucleotide sequence ID" value="NZ_CAJCGJ010000079.1"/>
</dbReference>
<dbReference type="InterPro" id="IPR007489">
    <property type="entry name" value="RocS-like_C"/>
</dbReference>
<comment type="caution">
    <text evidence="5">The sequence shown here is derived from an EMBL/GenBank/DDBJ whole genome shotgun (WGS) entry which is preliminary data.</text>
</comment>
<protein>
    <submittedName>
        <fullName evidence="5">DUF536 domain-containing protein</fullName>
    </submittedName>
</protein>
<evidence type="ECO:0000256" key="1">
    <source>
        <dbReference type="SAM" id="Coils"/>
    </source>
</evidence>
<dbReference type="Proteomes" id="UP000053523">
    <property type="component" value="Unassembled WGS sequence"/>
</dbReference>
<evidence type="ECO:0000313" key="5">
    <source>
        <dbReference type="EMBL" id="PNN29537.1"/>
    </source>
</evidence>
<reference evidence="5 6" key="1">
    <citation type="submission" date="2017-12" db="EMBL/GenBank/DDBJ databases">
        <title>FDA dAtabase for Regulatory Grade micrObial Sequences (FDA-ARGOS): Supporting development and validation of Infectious Disease Dx tests.</title>
        <authorList>
            <person name="Hoffmann M."/>
            <person name="Allard M."/>
            <person name="Evans P."/>
            <person name="Brown E."/>
            <person name="Tallon L."/>
            <person name="Sadzewicz L."/>
            <person name="Sengamalay N."/>
            <person name="Ott S."/>
            <person name="Godinez A."/>
            <person name="Nagaraj S."/>
            <person name="Vavikolanu K."/>
            <person name="Aluvathingal J."/>
            <person name="Nadendla S."/>
            <person name="Sichtig H."/>
        </authorList>
    </citation>
    <scope>NUCLEOTIDE SEQUENCE [LARGE SCALE GENOMIC DNA]</scope>
    <source>
        <strain evidence="5 6">FDAARGOS_148</strain>
    </source>
</reference>
<dbReference type="EMBL" id="LORN02000009">
    <property type="protein sequence ID" value="PNN29513.1"/>
    <property type="molecule type" value="Genomic_DNA"/>
</dbReference>
<organism evidence="5 6">
    <name type="scientific">Staphylococcus haemolyticus</name>
    <dbReference type="NCBI Taxonomy" id="1283"/>
    <lineage>
        <taxon>Bacteria</taxon>
        <taxon>Bacillati</taxon>
        <taxon>Bacillota</taxon>
        <taxon>Bacilli</taxon>
        <taxon>Bacillales</taxon>
        <taxon>Staphylococcaceae</taxon>
        <taxon>Staphylococcus</taxon>
    </lineage>
</organism>
<name>A0A2K0AWY3_STAHA</name>
<evidence type="ECO:0000256" key="2">
    <source>
        <dbReference type="SAM" id="MobiDB-lite"/>
    </source>
</evidence>
<evidence type="ECO:0000313" key="6">
    <source>
        <dbReference type="Proteomes" id="UP000053523"/>
    </source>
</evidence>
<dbReference type="AlphaFoldDB" id="A0A2K0AWY3"/>
<proteinExistence type="predicted"/>
<dbReference type="Pfam" id="PF04394">
    <property type="entry name" value="DUF536"/>
    <property type="match status" value="1"/>
</dbReference>
<evidence type="ECO:0000313" key="4">
    <source>
        <dbReference type="EMBL" id="PNN29513.1"/>
    </source>
</evidence>
<feature type="domain" description="Regulator of chromosome segregation-like C-terminal" evidence="3">
    <location>
        <begin position="97"/>
        <end position="150"/>
    </location>
</feature>
<dbReference type="EMBL" id="LORN02000009">
    <property type="protein sequence ID" value="PNN29537.1"/>
    <property type="molecule type" value="Genomic_DNA"/>
</dbReference>
<feature type="region of interest" description="Disordered" evidence="2">
    <location>
        <begin position="197"/>
        <end position="245"/>
    </location>
</feature>
<feature type="compositionally biased region" description="Basic and acidic residues" evidence="2">
    <location>
        <begin position="197"/>
        <end position="235"/>
    </location>
</feature>